<dbReference type="InterPro" id="IPR032710">
    <property type="entry name" value="NTF2-like_dom_sf"/>
</dbReference>
<dbReference type="eggNOG" id="COG0604">
    <property type="taxonomic scope" value="Bacteria"/>
</dbReference>
<proteinExistence type="predicted"/>
<dbReference type="Pfam" id="PF12680">
    <property type="entry name" value="SnoaL_2"/>
    <property type="match status" value="1"/>
</dbReference>
<accession>B5HVY7</accession>
<sequence length="162" mass="17848">MARRHTASTWVRMAPASTGPAMALLPAWSASTRMPSPGMPWPGPFVDQLLVRKDLTAIDAYVGADYHEHGPNISDGAAGLKADLGSYFDKFPQSSVTPKRVIAEGDLVAVHSHLAQPLRRHAGRAWPVGHRPLPGPRCQDRRALELRTGRARDRRQRQHDVL</sequence>
<feature type="compositionally biased region" description="Basic and acidic residues" evidence="1">
    <location>
        <begin position="138"/>
        <end position="151"/>
    </location>
</feature>
<dbReference type="Gene3D" id="3.10.450.50">
    <property type="match status" value="1"/>
</dbReference>
<dbReference type="Proteomes" id="UP000002785">
    <property type="component" value="Chromosome"/>
</dbReference>
<evidence type="ECO:0000259" key="3">
    <source>
        <dbReference type="Pfam" id="PF12680"/>
    </source>
</evidence>
<dbReference type="AlphaFoldDB" id="B5HVY7"/>
<name>B5HVY7_STRX2</name>
<protein>
    <recommendedName>
        <fullName evidence="3">SnoaL-like domain-containing protein</fullName>
    </recommendedName>
</protein>
<feature type="signal peptide" evidence="2">
    <location>
        <begin position="1"/>
        <end position="23"/>
    </location>
</feature>
<organism evidence="4 5">
    <name type="scientific">Streptomyces sviceus (strain ATCC 29083 / DSM 924 / JCM 4929 / NBRC 13980 / NCIMB 11184 / NRRL 5439 / UC 5370)</name>
    <dbReference type="NCBI Taxonomy" id="463191"/>
    <lineage>
        <taxon>Bacteria</taxon>
        <taxon>Bacillati</taxon>
        <taxon>Actinomycetota</taxon>
        <taxon>Actinomycetes</taxon>
        <taxon>Kitasatosporales</taxon>
        <taxon>Streptomycetaceae</taxon>
        <taxon>Streptomyces</taxon>
    </lineage>
</organism>
<dbReference type="SUPFAM" id="SSF54427">
    <property type="entry name" value="NTF2-like"/>
    <property type="match status" value="1"/>
</dbReference>
<dbReference type="EMBL" id="CM000951">
    <property type="protein sequence ID" value="EDY56992.2"/>
    <property type="molecule type" value="Genomic_DNA"/>
</dbReference>
<feature type="chain" id="PRO_5002831981" description="SnoaL-like domain-containing protein" evidence="2">
    <location>
        <begin position="24"/>
        <end position="162"/>
    </location>
</feature>
<evidence type="ECO:0000256" key="2">
    <source>
        <dbReference type="SAM" id="SignalP"/>
    </source>
</evidence>
<evidence type="ECO:0000256" key="1">
    <source>
        <dbReference type="SAM" id="MobiDB-lite"/>
    </source>
</evidence>
<dbReference type="InterPro" id="IPR037401">
    <property type="entry name" value="SnoaL-like"/>
</dbReference>
<evidence type="ECO:0000313" key="5">
    <source>
        <dbReference type="Proteomes" id="UP000002785"/>
    </source>
</evidence>
<keyword evidence="2" id="KW-0732">Signal</keyword>
<dbReference type="HOGENOM" id="CLU_1639095_0_0_11"/>
<evidence type="ECO:0000313" key="4">
    <source>
        <dbReference type="EMBL" id="EDY56992.2"/>
    </source>
</evidence>
<keyword evidence="5" id="KW-1185">Reference proteome</keyword>
<gene>
    <name evidence="4" type="ORF">SSEG_03572</name>
</gene>
<feature type="non-terminal residue" evidence="4">
    <location>
        <position position="162"/>
    </location>
</feature>
<feature type="region of interest" description="Disordered" evidence="1">
    <location>
        <begin position="125"/>
        <end position="162"/>
    </location>
</feature>
<reference evidence="4" key="1">
    <citation type="submission" date="2009-10" db="EMBL/GenBank/DDBJ databases">
        <title>The genome sequence of Streptomyces sviceus strain ATCC 29083.</title>
        <authorList>
            <consortium name="The Broad Institute Genome Sequencing Platform"/>
            <consortium name="Broad Institute Microbial Sequencing Center"/>
            <person name="Fischbach M."/>
            <person name="Godfrey P."/>
            <person name="Ward D."/>
            <person name="Young S."/>
            <person name="Zeng Q."/>
            <person name="Koehrsen M."/>
            <person name="Alvarado L."/>
            <person name="Berlin A.M."/>
            <person name="Bochicchio J."/>
            <person name="Borenstein D."/>
            <person name="Chapman S.B."/>
            <person name="Chen Z."/>
            <person name="Engels R."/>
            <person name="Freedman E."/>
            <person name="Gellesch M."/>
            <person name="Goldberg J."/>
            <person name="Griggs A."/>
            <person name="Gujja S."/>
            <person name="Heilman E.R."/>
            <person name="Heiman D.I."/>
            <person name="Hepburn T.A."/>
            <person name="Howarth C."/>
            <person name="Jen D."/>
            <person name="Larson L."/>
            <person name="Lewis B."/>
            <person name="Mehta T."/>
            <person name="Park D."/>
            <person name="Pearson M."/>
            <person name="Richards J."/>
            <person name="Roberts A."/>
            <person name="Saif S."/>
            <person name="Shea T.D."/>
            <person name="Shenoy N."/>
            <person name="Sisk P."/>
            <person name="Stolte C."/>
            <person name="Sykes S.N."/>
            <person name="Thomson T."/>
            <person name="Walk T."/>
            <person name="White J."/>
            <person name="Yandava C."/>
            <person name="Straight P."/>
            <person name="Clardy J."/>
            <person name="Hung D."/>
            <person name="Kolter R."/>
            <person name="Mekalanos J."/>
            <person name="Walker S."/>
            <person name="Walsh C.T."/>
            <person name="Wieland-Brown L.C."/>
            <person name="Haas B."/>
            <person name="Nusbaum C."/>
            <person name="Birren B."/>
        </authorList>
    </citation>
    <scope>NUCLEOTIDE SEQUENCE [LARGE SCALE GENOMIC DNA]</scope>
    <source>
        <strain evidence="4">ATCC 29083</strain>
    </source>
</reference>
<feature type="domain" description="SnoaL-like" evidence="3">
    <location>
        <begin position="49"/>
        <end position="124"/>
    </location>
</feature>
<feature type="compositionally biased region" description="Basic residues" evidence="1">
    <location>
        <begin position="152"/>
        <end position="162"/>
    </location>
</feature>